<gene>
    <name evidence="2" type="ORF">SAMN05216313_1015</name>
</gene>
<accession>A0A1I0AF21</accession>
<dbReference type="GO" id="GO:0052621">
    <property type="term" value="F:diguanylate cyclase activity"/>
    <property type="evidence" value="ECO:0007669"/>
    <property type="project" value="TreeGrafter"/>
</dbReference>
<dbReference type="STRING" id="460384.SAMN05216313_1015"/>
<evidence type="ECO:0000313" key="3">
    <source>
        <dbReference type="Proteomes" id="UP000198508"/>
    </source>
</evidence>
<evidence type="ECO:0000313" key="2">
    <source>
        <dbReference type="EMBL" id="SES92744.1"/>
    </source>
</evidence>
<dbReference type="InterPro" id="IPR000160">
    <property type="entry name" value="GGDEF_dom"/>
</dbReference>
<dbReference type="AlphaFoldDB" id="A0A1I0AF21"/>
<dbReference type="PANTHER" id="PTHR45138">
    <property type="entry name" value="REGULATORY COMPONENTS OF SENSORY TRANSDUCTION SYSTEM"/>
    <property type="match status" value="1"/>
</dbReference>
<reference evidence="3" key="1">
    <citation type="submission" date="2016-10" db="EMBL/GenBank/DDBJ databases">
        <authorList>
            <person name="Varghese N."/>
            <person name="Submissions S."/>
        </authorList>
    </citation>
    <scope>NUCLEOTIDE SEQUENCE [LARGE SCALE GENOMIC DNA]</scope>
    <source>
        <strain evidence="3">NLAE-zl-G277</strain>
    </source>
</reference>
<keyword evidence="3" id="KW-1185">Reference proteome</keyword>
<dbReference type="InterPro" id="IPR043128">
    <property type="entry name" value="Rev_trsase/Diguanyl_cyclase"/>
</dbReference>
<dbReference type="InterPro" id="IPR029787">
    <property type="entry name" value="Nucleotide_cyclase"/>
</dbReference>
<name>A0A1I0AF21_9FIRM</name>
<evidence type="ECO:0000259" key="1">
    <source>
        <dbReference type="PROSITE" id="PS50887"/>
    </source>
</evidence>
<organism evidence="2 3">
    <name type="scientific">Enterocloster lavalensis</name>
    <dbReference type="NCBI Taxonomy" id="460384"/>
    <lineage>
        <taxon>Bacteria</taxon>
        <taxon>Bacillati</taxon>
        <taxon>Bacillota</taxon>
        <taxon>Clostridia</taxon>
        <taxon>Lachnospirales</taxon>
        <taxon>Lachnospiraceae</taxon>
        <taxon>Enterocloster</taxon>
    </lineage>
</organism>
<dbReference type="PANTHER" id="PTHR45138:SF9">
    <property type="entry name" value="DIGUANYLATE CYCLASE DGCM-RELATED"/>
    <property type="match status" value="1"/>
</dbReference>
<dbReference type="Proteomes" id="UP000198508">
    <property type="component" value="Unassembled WGS sequence"/>
</dbReference>
<dbReference type="SUPFAM" id="SSF55073">
    <property type="entry name" value="Nucleotide cyclase"/>
    <property type="match status" value="1"/>
</dbReference>
<dbReference type="CDD" id="cd01949">
    <property type="entry name" value="GGDEF"/>
    <property type="match status" value="1"/>
</dbReference>
<dbReference type="SUPFAM" id="SSF48452">
    <property type="entry name" value="TPR-like"/>
    <property type="match status" value="1"/>
</dbReference>
<dbReference type="SMART" id="SM00267">
    <property type="entry name" value="GGDEF"/>
    <property type="match status" value="1"/>
</dbReference>
<dbReference type="EMBL" id="FOIM01000001">
    <property type="protein sequence ID" value="SES92744.1"/>
    <property type="molecule type" value="Genomic_DNA"/>
</dbReference>
<feature type="domain" description="GGDEF" evidence="1">
    <location>
        <begin position="953"/>
        <end position="1098"/>
    </location>
</feature>
<dbReference type="Gene3D" id="3.30.70.270">
    <property type="match status" value="1"/>
</dbReference>
<dbReference type="NCBIfam" id="TIGR00254">
    <property type="entry name" value="GGDEF"/>
    <property type="match status" value="1"/>
</dbReference>
<dbReference type="Gene3D" id="1.25.40.10">
    <property type="entry name" value="Tetratricopeptide repeat domain"/>
    <property type="match status" value="1"/>
</dbReference>
<dbReference type="InterPro" id="IPR050469">
    <property type="entry name" value="Diguanylate_Cyclase"/>
</dbReference>
<dbReference type="RefSeq" id="WP_092360289.1">
    <property type="nucleotide sequence ID" value="NZ_DAINWJ010000002.1"/>
</dbReference>
<sequence>MDYRVEQAVERIAELAGDMERARCLVIRLYDDIEITDREIKKFERQMNGPKIFFCEYGQENIQEPFMPFMGVLGDYLGELDGQALEQVFEQCGVYSSHREIFRTYLKTGRAERREDMILDEIGFEQRRMEQALFDLTVWCSRQRPFVLILNSFQRAGGPAMRLVRELMETADRHMVHMVILYDALENAASYLREDWEEWLEAAGRWGQLLEFGSFLKRYQKPVREGIRLSGENMEDVIQRLRNLAGMLDLGQAEHYLDVVNRRLNIENSMIPGAYRMQVLVLYVYVMICQGNYSRALSLCQLFGNIGGEQSERHRNYLSALAYMRSGRMGQAQECLGRIRLEEDDTGEMWDFRVRMLQTEIRMGGWNRMNFPLADVAVEEEFLRRAERLGFYNHLAYMRIYGSDNDVEGALRFLDDETALPDFGQALAWAKSVGNEVLVDKAYCRNVMIAANSGRYHVSNRYHLRCFEAMRGTDSLELGRVYNGVGFNYTMLREYQTAGNAYAAALQLYCRLGGVAVREAAGTFYYMGLNALAQERFAAALDYFERSMGIMGRLGIYGQRFCDLSQFYSLMALCSMYERNTTSARVYLSRAGQFLEHVDGCVLPRFGSARASVCGDLFLYHYAMGLNAMLGRDYQRALDCMEAAEEQIGAARPDQRICGGLYRRDRLELFVRTGRMEEAEAERRRIRREEERDRRLPAGSGDSLIPAALNLAGTPENETVEAVEREIERMVRSWEKECRYREQRNNRRFVSSWIRILSNVDDIGRRDRLELMVGLFERYFSLDGLLIVRFPVEGAGDVFYSDLDCAVGERERQALCRFFEMRQKGFAISRFTGHFGQYREVTELFDEDRLCSIAGIPFFNNNRLECAVFAVIYMRDSNVDGAGNYVIGEELLDVFEMLFYQLNSVICRSEKDAELRRVQEELRRAATTDQLTGILNREGFYRRLRGLLAHGGRQMGLLYIDLDNFKNCNDRFGHQVGDAVLREIAGVFESVCGQSGAVVRFGGDEFVICAPNAKKEELEELARRIYGELERREYFLGTLRRHVSGELIDERDGISCSIGIACGRVASIQDVNRLLLRADNMLYEAKKGTKGIYFVSHE</sequence>
<dbReference type="InterPro" id="IPR011990">
    <property type="entry name" value="TPR-like_helical_dom_sf"/>
</dbReference>
<dbReference type="PROSITE" id="PS50887">
    <property type="entry name" value="GGDEF"/>
    <property type="match status" value="1"/>
</dbReference>
<protein>
    <submittedName>
        <fullName evidence="2">Diguanylate cyclase (GGDEF) domain-containing protein</fullName>
    </submittedName>
</protein>
<dbReference type="Pfam" id="PF00990">
    <property type="entry name" value="GGDEF"/>
    <property type="match status" value="1"/>
</dbReference>
<dbReference type="GeneID" id="93277836"/>
<proteinExistence type="predicted"/>